<dbReference type="InterPro" id="IPR011010">
    <property type="entry name" value="DNA_brk_join_enz"/>
</dbReference>
<dbReference type="Gene3D" id="1.10.443.10">
    <property type="entry name" value="Intergrase catalytic core"/>
    <property type="match status" value="1"/>
</dbReference>
<keyword evidence="1" id="KW-0233">DNA recombination</keyword>
<evidence type="ECO:0000259" key="2">
    <source>
        <dbReference type="PROSITE" id="PS51898"/>
    </source>
</evidence>
<dbReference type="Proteomes" id="UP000620075">
    <property type="component" value="Unassembled WGS sequence"/>
</dbReference>
<dbReference type="RefSeq" id="WP_338178400.1">
    <property type="nucleotide sequence ID" value="NZ_JAEKNQ010000030.1"/>
</dbReference>
<dbReference type="GO" id="GO:0003677">
    <property type="term" value="F:DNA binding"/>
    <property type="evidence" value="ECO:0007669"/>
    <property type="project" value="InterPro"/>
</dbReference>
<dbReference type="EMBL" id="JAEKNQ010000030">
    <property type="protein sequence ID" value="MBJ7603057.1"/>
    <property type="molecule type" value="Genomic_DNA"/>
</dbReference>
<evidence type="ECO:0000313" key="3">
    <source>
        <dbReference type="EMBL" id="MBJ7603057.1"/>
    </source>
</evidence>
<dbReference type="InterPro" id="IPR002104">
    <property type="entry name" value="Integrase_catalytic"/>
</dbReference>
<dbReference type="GO" id="GO:0006310">
    <property type="term" value="P:DNA recombination"/>
    <property type="evidence" value="ECO:0007669"/>
    <property type="project" value="UniProtKB-KW"/>
</dbReference>
<comment type="caution">
    <text evidence="3">The sequence shown here is derived from an EMBL/GenBank/DDBJ whole genome shotgun (WGS) entry which is preliminary data.</text>
</comment>
<sequence>MGSFVDFCRLVEDLIAGLERRPEKADQTRVASALELERLWGRDDVALREPCLWRLLYKTAGRAEEALSLNVEDVDPANKRAVVISKGGDREFLHFQTGSTRLLPRLMASG</sequence>
<gene>
    <name evidence="3" type="ORF">JF888_07700</name>
</gene>
<accession>A0A934K9M4</accession>
<protein>
    <submittedName>
        <fullName evidence="3">Site-specific integrase</fullName>
    </submittedName>
</protein>
<dbReference type="SUPFAM" id="SSF56349">
    <property type="entry name" value="DNA breaking-rejoining enzymes"/>
    <property type="match status" value="1"/>
</dbReference>
<dbReference type="GO" id="GO:0015074">
    <property type="term" value="P:DNA integration"/>
    <property type="evidence" value="ECO:0007669"/>
    <property type="project" value="InterPro"/>
</dbReference>
<evidence type="ECO:0000313" key="4">
    <source>
        <dbReference type="Proteomes" id="UP000620075"/>
    </source>
</evidence>
<proteinExistence type="predicted"/>
<dbReference type="InterPro" id="IPR013762">
    <property type="entry name" value="Integrase-like_cat_sf"/>
</dbReference>
<organism evidence="3 4">
    <name type="scientific">Candidatus Dormiibacter inghamiae</name>
    <dbReference type="NCBI Taxonomy" id="3127013"/>
    <lineage>
        <taxon>Bacteria</taxon>
        <taxon>Bacillati</taxon>
        <taxon>Candidatus Dormiibacterota</taxon>
        <taxon>Candidatus Dormibacteria</taxon>
        <taxon>Candidatus Dormibacterales</taxon>
        <taxon>Candidatus Dormibacteraceae</taxon>
        <taxon>Candidatus Dormiibacter</taxon>
    </lineage>
</organism>
<evidence type="ECO:0000256" key="1">
    <source>
        <dbReference type="ARBA" id="ARBA00023172"/>
    </source>
</evidence>
<feature type="domain" description="Tyr recombinase" evidence="2">
    <location>
        <begin position="26"/>
        <end position="110"/>
    </location>
</feature>
<dbReference type="PROSITE" id="PS51898">
    <property type="entry name" value="TYR_RECOMBINASE"/>
    <property type="match status" value="1"/>
</dbReference>
<dbReference type="AlphaFoldDB" id="A0A934K9M4"/>
<name>A0A934K9M4_9BACT</name>
<reference evidence="3 4" key="1">
    <citation type="submission" date="2020-10" db="EMBL/GenBank/DDBJ databases">
        <title>Ca. Dormibacterota MAGs.</title>
        <authorList>
            <person name="Montgomery K."/>
        </authorList>
    </citation>
    <scope>NUCLEOTIDE SEQUENCE [LARGE SCALE GENOMIC DNA]</scope>
    <source>
        <strain evidence="3">SC8811_S16_3</strain>
    </source>
</reference>